<evidence type="ECO:0000313" key="2">
    <source>
        <dbReference type="Proteomes" id="UP000887116"/>
    </source>
</evidence>
<dbReference type="EMBL" id="BMAO01018087">
    <property type="protein sequence ID" value="GFR20845.1"/>
    <property type="molecule type" value="Genomic_DNA"/>
</dbReference>
<dbReference type="Proteomes" id="UP000887116">
    <property type="component" value="Unassembled WGS sequence"/>
</dbReference>
<dbReference type="AlphaFoldDB" id="A0A8X6LSX6"/>
<keyword evidence="2" id="KW-1185">Reference proteome</keyword>
<protein>
    <submittedName>
        <fullName evidence="1">Uncharacterized protein</fullName>
    </submittedName>
</protein>
<comment type="caution">
    <text evidence="1">The sequence shown here is derived from an EMBL/GenBank/DDBJ whole genome shotgun (WGS) entry which is preliminary data.</text>
</comment>
<reference evidence="1" key="1">
    <citation type="submission" date="2020-07" db="EMBL/GenBank/DDBJ databases">
        <title>Multicomponent nature underlies the extraordinary mechanical properties of spider dragline silk.</title>
        <authorList>
            <person name="Kono N."/>
            <person name="Nakamura H."/>
            <person name="Mori M."/>
            <person name="Yoshida Y."/>
            <person name="Ohtoshi R."/>
            <person name="Malay A.D."/>
            <person name="Moran D.A.P."/>
            <person name="Tomita M."/>
            <person name="Numata K."/>
            <person name="Arakawa K."/>
        </authorList>
    </citation>
    <scope>NUCLEOTIDE SEQUENCE</scope>
</reference>
<proteinExistence type="predicted"/>
<gene>
    <name evidence="1" type="ORF">TNCT_404341</name>
</gene>
<name>A0A8X6LSX6_TRICU</name>
<evidence type="ECO:0000313" key="1">
    <source>
        <dbReference type="EMBL" id="GFR20845.1"/>
    </source>
</evidence>
<organism evidence="1 2">
    <name type="scientific">Trichonephila clavata</name>
    <name type="common">Joro spider</name>
    <name type="synonym">Nephila clavata</name>
    <dbReference type="NCBI Taxonomy" id="2740835"/>
    <lineage>
        <taxon>Eukaryota</taxon>
        <taxon>Metazoa</taxon>
        <taxon>Ecdysozoa</taxon>
        <taxon>Arthropoda</taxon>
        <taxon>Chelicerata</taxon>
        <taxon>Arachnida</taxon>
        <taxon>Araneae</taxon>
        <taxon>Araneomorphae</taxon>
        <taxon>Entelegynae</taxon>
        <taxon>Araneoidea</taxon>
        <taxon>Nephilidae</taxon>
        <taxon>Trichonephila</taxon>
    </lineage>
</organism>
<accession>A0A8X6LSX6</accession>
<sequence length="85" mass="9616">MACADAGNEPRWRGEGENKLFMFPKYTDAHERSQGPLVVWKPVLLVKVLKIFMDSFKPLFVVWMDAFSAQKVSCCPGQVGHCIVE</sequence>